<dbReference type="PANTHER" id="PTHR35870">
    <property type="entry name" value="PROTEIN, PUTATIVE (AFU_ORTHOLOGUE AFUA_5G03330)-RELATED"/>
    <property type="match status" value="1"/>
</dbReference>
<keyword evidence="3" id="KW-1185">Reference proteome</keyword>
<evidence type="ECO:0000313" key="3">
    <source>
        <dbReference type="Proteomes" id="UP000286134"/>
    </source>
</evidence>
<dbReference type="InterPro" id="IPR025337">
    <property type="entry name" value="Questin_oxidase-like"/>
</dbReference>
<dbReference type="EMBL" id="MCFK01003643">
    <property type="protein sequence ID" value="RKF62065.1"/>
    <property type="molecule type" value="Genomic_DNA"/>
</dbReference>
<reference evidence="2 3" key="1">
    <citation type="journal article" date="2018" name="BMC Genomics">
        <title>Comparative genome analyses reveal sequence features reflecting distinct modes of host-adaptation between dicot and monocot powdery mildew.</title>
        <authorList>
            <person name="Wu Y."/>
            <person name="Ma X."/>
            <person name="Pan Z."/>
            <person name="Kale S.D."/>
            <person name="Song Y."/>
            <person name="King H."/>
            <person name="Zhang Q."/>
            <person name="Presley C."/>
            <person name="Deng X."/>
            <person name="Wei C.I."/>
            <person name="Xiao S."/>
        </authorList>
    </citation>
    <scope>NUCLEOTIDE SEQUENCE [LARGE SCALE GENOMIC DNA]</scope>
    <source>
        <strain evidence="2">UMSG2</strain>
    </source>
</reference>
<dbReference type="GO" id="GO:0016491">
    <property type="term" value="F:oxidoreductase activity"/>
    <property type="evidence" value="ECO:0007669"/>
    <property type="project" value="UniProtKB-KW"/>
</dbReference>
<organism evidence="2 3">
    <name type="scientific">Erysiphe neolycopersici</name>
    <dbReference type="NCBI Taxonomy" id="212602"/>
    <lineage>
        <taxon>Eukaryota</taxon>
        <taxon>Fungi</taxon>
        <taxon>Dikarya</taxon>
        <taxon>Ascomycota</taxon>
        <taxon>Pezizomycotina</taxon>
        <taxon>Leotiomycetes</taxon>
        <taxon>Erysiphales</taxon>
        <taxon>Erysiphaceae</taxon>
        <taxon>Erysiphe</taxon>
    </lineage>
</organism>
<sequence length="434" mass="49946">MSAPMIAWEPILNSFIRLLKSDSRTSTSVISFDLPPVEVHSVETAVDKRHRTLRHLLRANHINHAIFYSNLIFHNHLPHILGSAYILGADVEQLHSIYDKETEELAPWTPSPAEITSKEWRIYLGDKKYQRAYIDFFEDELALEFHFNWRNLVYEYLLSGEEPLINGIMSGLGHPLIHLSYAFELSCKELAIEALAQACLEYDFIHKYLDDPSYTKPSSTFTSTSLLKILQKIHDDKHFDNIFAHPGPANIEPLFNQCENKVLEYWNSWVIENPIEQFKESQNDAIKLLIQTVEPCPNKYDFFLVHILTTSHAIRILLPLLPPRFHLNLVRQWWLLTIAIYIAQLRPAIRTDPIELPSGKDWKYVRGKALNGDWAKDAHYVKAIRAIKEVASTSGDVGDQHLAAAIRFADNFNGWTAFGQMRTSHNDPPKIDLS</sequence>
<comment type="caution">
    <text evidence="2">The sequence shown here is derived from an EMBL/GenBank/DDBJ whole genome shotgun (WGS) entry which is preliminary data.</text>
</comment>
<dbReference type="PANTHER" id="PTHR35870:SF6">
    <property type="entry name" value="MGS207 PROTEIN"/>
    <property type="match status" value="1"/>
</dbReference>
<name>A0A420HX95_9PEZI</name>
<accession>A0A420HX95</accession>
<evidence type="ECO:0000313" key="2">
    <source>
        <dbReference type="EMBL" id="RKF62065.1"/>
    </source>
</evidence>
<dbReference type="Proteomes" id="UP000286134">
    <property type="component" value="Unassembled WGS sequence"/>
</dbReference>
<dbReference type="AlphaFoldDB" id="A0A420HX95"/>
<keyword evidence="1" id="KW-0560">Oxidoreductase</keyword>
<proteinExistence type="predicted"/>
<protein>
    <submittedName>
        <fullName evidence="2">Questin oxidase</fullName>
    </submittedName>
</protein>
<evidence type="ECO:0000256" key="1">
    <source>
        <dbReference type="ARBA" id="ARBA00023002"/>
    </source>
</evidence>
<dbReference type="Pfam" id="PF14027">
    <property type="entry name" value="Questin_oxidase"/>
    <property type="match status" value="1"/>
</dbReference>
<gene>
    <name evidence="2" type="ORF">OnM2_036027</name>
</gene>
<dbReference type="STRING" id="212602.A0A420HX95"/>